<comment type="caution">
    <text evidence="1">The sequence shown here is derived from an EMBL/GenBank/DDBJ whole genome shotgun (WGS) entry which is preliminary data.</text>
</comment>
<accession>A0ABS5RZ19</accession>
<evidence type="ECO:0000313" key="1">
    <source>
        <dbReference type="EMBL" id="MBS9722299.1"/>
    </source>
</evidence>
<sequence length="70" mass="7962">MMRRAVFHARAAKLHFFEADNEAIAFSSSGNQLSARIIAFTRMQSRCGLVILEVGGKFCDRRMEKSRRLA</sequence>
<dbReference type="EMBL" id="JAFMNX010000005">
    <property type="protein sequence ID" value="MBS9722299.1"/>
    <property type="molecule type" value="Genomic_DNA"/>
</dbReference>
<proteinExistence type="predicted"/>
<dbReference type="Proteomes" id="UP001297272">
    <property type="component" value="Unassembled WGS sequence"/>
</dbReference>
<protein>
    <submittedName>
        <fullName evidence="1">Uncharacterized protein</fullName>
    </submittedName>
</protein>
<keyword evidence="2" id="KW-1185">Reference proteome</keyword>
<organism evidence="1 2">
    <name type="scientific">Tianweitania aestuarii</name>
    <dbReference type="NCBI Taxonomy" id="2814886"/>
    <lineage>
        <taxon>Bacteria</taxon>
        <taxon>Pseudomonadati</taxon>
        <taxon>Pseudomonadota</taxon>
        <taxon>Alphaproteobacteria</taxon>
        <taxon>Hyphomicrobiales</taxon>
        <taxon>Phyllobacteriaceae</taxon>
        <taxon>Tianweitania</taxon>
    </lineage>
</organism>
<name>A0ABS5RZ19_9HYPH</name>
<gene>
    <name evidence="1" type="ORF">JYU29_16510</name>
</gene>
<reference evidence="1 2" key="1">
    <citation type="submission" date="2021-03" db="EMBL/GenBank/DDBJ databases">
        <title>Tianweitania aestuarii sp. nov., isolated from a tidal flat.</title>
        <authorList>
            <person name="Park S."/>
            <person name="Yoon J.-H."/>
        </authorList>
    </citation>
    <scope>NUCLEOTIDE SEQUENCE [LARGE SCALE GENOMIC DNA]</scope>
    <source>
        <strain evidence="1 2">BSSL-BM11</strain>
    </source>
</reference>
<dbReference type="RefSeq" id="WP_213985956.1">
    <property type="nucleotide sequence ID" value="NZ_JAFMNX010000005.1"/>
</dbReference>
<evidence type="ECO:0000313" key="2">
    <source>
        <dbReference type="Proteomes" id="UP001297272"/>
    </source>
</evidence>